<dbReference type="GeneID" id="106169176"/>
<gene>
    <name evidence="4" type="primary">LOC106169176</name>
</gene>
<feature type="region of interest" description="Disordered" evidence="1">
    <location>
        <begin position="560"/>
        <end position="609"/>
    </location>
</feature>
<dbReference type="InParanoid" id="A0A1S3J1B7"/>
<feature type="region of interest" description="Disordered" evidence="1">
    <location>
        <begin position="208"/>
        <end position="330"/>
    </location>
</feature>
<dbReference type="PROSITE" id="PS50222">
    <property type="entry name" value="EF_HAND_2"/>
    <property type="match status" value="1"/>
</dbReference>
<dbReference type="InterPro" id="IPR002048">
    <property type="entry name" value="EF_hand_dom"/>
</dbReference>
<dbReference type="KEGG" id="lak:106169176"/>
<reference evidence="4" key="1">
    <citation type="journal article" date="2015" name="Nat. Commun.">
        <title>The Lingula genome provides insights into brachiopod evolution and the origin of phosphate biomineralization.</title>
        <authorList>
            <person name="Luo Y.J."/>
            <person name="Takeuchi T."/>
            <person name="Koyanagi R."/>
            <person name="Yamada L."/>
            <person name="Kanda M."/>
            <person name="Khalturina M."/>
            <person name="Fujie M."/>
            <person name="Yamasaki S.I."/>
            <person name="Endo K."/>
            <person name="Satoh N."/>
        </authorList>
    </citation>
    <scope>NUCLEOTIDE SEQUENCE</scope>
</reference>
<dbReference type="Gene3D" id="1.20.920.60">
    <property type="match status" value="1"/>
</dbReference>
<dbReference type="Proteomes" id="UP000085678">
    <property type="component" value="Unplaced"/>
</dbReference>
<accession>A0A1S3J1B7</accession>
<proteinExistence type="predicted"/>
<dbReference type="InterPro" id="IPR011992">
    <property type="entry name" value="EF-hand-dom_pair"/>
</dbReference>
<evidence type="ECO:0000256" key="1">
    <source>
        <dbReference type="SAM" id="MobiDB-lite"/>
    </source>
</evidence>
<keyword evidence="3" id="KW-1185">Reference proteome</keyword>
<name>A0A1S3J1B7_LINAN</name>
<sequence>MGELGFTEDQMKVIDDIFMMFDTDRTGELTPLQLQSMHQEIRMGGISFPQVLASIKYVCASATVDPSEMYDVLLEMDRRYYLVQELRWEFAMLDRQQRDTITEEQAKWFMQSIHGKSFSRRKWDKFIKTRPVPGSGVSFAEIEVELCNIPNRLEVEIELKEEEKDMEEQMKKKLERERLQREEEERLRKEKEEQKKRRLEEQAKRKKLEEEERLRRQKEEDELRKKRLLEEERQEQERNKKAEEEDEELKRRQEEEEEARRLREHEERMRLQQKESQDSESKAKEAKQREKEAEEEINKARQKRENAKDDKARKEAEELEKEAQRRKDDERNKRIRLTLKAAISSRDRTKIEPAVKEFEKAKLSDDDEDLPKARRILEELDARDGLRNAMVKRNLEGLEKAINNVKRKGFEVALAPEMAEANKLLLQLRRLERIRAEILQLKQSTVAEIRSYSSPPTVVHTVMIGTFLLHGHTEKETKIWKNVQALVGKTGKDGLKRRCLEYDPDKLANNMQIAKRAKELMKQHELDEVRDVSAGAATFYVWGLSMIEEAEARIEARKYEAENPAPEPSSGSRGASPTGAGGRSKSKSPARKELSLKTSVMHGKIKVVM</sequence>
<dbReference type="SUPFAM" id="SSF47473">
    <property type="entry name" value="EF-hand"/>
    <property type="match status" value="1"/>
</dbReference>
<reference evidence="4" key="2">
    <citation type="submission" date="2025-08" db="UniProtKB">
        <authorList>
            <consortium name="RefSeq"/>
        </authorList>
    </citation>
    <scope>IDENTIFICATION</scope>
</reference>
<protein>
    <submittedName>
        <fullName evidence="4">Trichohyalin</fullName>
    </submittedName>
</protein>
<feature type="domain" description="EF-hand" evidence="2">
    <location>
        <begin position="9"/>
        <end position="44"/>
    </location>
</feature>
<dbReference type="GO" id="GO:0005509">
    <property type="term" value="F:calcium ion binding"/>
    <property type="evidence" value="ECO:0007669"/>
    <property type="project" value="InterPro"/>
</dbReference>
<dbReference type="RefSeq" id="XP_013404051.1">
    <property type="nucleotide sequence ID" value="XM_013548597.1"/>
</dbReference>
<evidence type="ECO:0000313" key="4">
    <source>
        <dbReference type="RefSeq" id="XP_013404051.1"/>
    </source>
</evidence>
<evidence type="ECO:0000259" key="2">
    <source>
        <dbReference type="PROSITE" id="PS50222"/>
    </source>
</evidence>
<evidence type="ECO:0000313" key="3">
    <source>
        <dbReference type="Proteomes" id="UP000085678"/>
    </source>
</evidence>
<dbReference type="STRING" id="7574.A0A1S3J1B7"/>
<dbReference type="AlphaFoldDB" id="A0A1S3J1B7"/>
<dbReference type="OrthoDB" id="6129702at2759"/>
<organism evidence="3 4">
    <name type="scientific">Lingula anatina</name>
    <name type="common">Brachiopod</name>
    <name type="synonym">Lingula unguis</name>
    <dbReference type="NCBI Taxonomy" id="7574"/>
    <lineage>
        <taxon>Eukaryota</taxon>
        <taxon>Metazoa</taxon>
        <taxon>Spiralia</taxon>
        <taxon>Lophotrochozoa</taxon>
        <taxon>Brachiopoda</taxon>
        <taxon>Linguliformea</taxon>
        <taxon>Lingulata</taxon>
        <taxon>Lingulida</taxon>
        <taxon>Linguloidea</taxon>
        <taxon>Lingulidae</taxon>
        <taxon>Lingula</taxon>
    </lineage>
</organism>
<dbReference type="Gene3D" id="1.10.238.10">
    <property type="entry name" value="EF-hand"/>
    <property type="match status" value="1"/>
</dbReference>